<feature type="domain" description="OCA" evidence="5">
    <location>
        <begin position="28"/>
        <end position="50"/>
    </location>
</feature>
<keyword evidence="7" id="KW-1185">Reference proteome</keyword>
<evidence type="ECO:0000256" key="1">
    <source>
        <dbReference type="ARBA" id="ARBA00023015"/>
    </source>
</evidence>
<dbReference type="InterPro" id="IPR047571">
    <property type="entry name" value="OCA"/>
</dbReference>
<dbReference type="InterPro" id="IPR043265">
    <property type="entry name" value="OCAT2"/>
</dbReference>
<gene>
    <name evidence="6" type="ORF">UY3_13832</name>
</gene>
<dbReference type="STRING" id="8469.M7BLD2"/>
<dbReference type="GO" id="GO:0003677">
    <property type="term" value="F:DNA binding"/>
    <property type="evidence" value="ECO:0007669"/>
    <property type="project" value="InterPro"/>
</dbReference>
<evidence type="ECO:0000256" key="2">
    <source>
        <dbReference type="ARBA" id="ARBA00023159"/>
    </source>
</evidence>
<reference evidence="7" key="1">
    <citation type="journal article" date="2013" name="Nat. Genet.">
        <title>The draft genomes of soft-shell turtle and green sea turtle yield insights into the development and evolution of the turtle-specific body plan.</title>
        <authorList>
            <person name="Wang Z."/>
            <person name="Pascual-Anaya J."/>
            <person name="Zadissa A."/>
            <person name="Li W."/>
            <person name="Niimura Y."/>
            <person name="Huang Z."/>
            <person name="Li C."/>
            <person name="White S."/>
            <person name="Xiong Z."/>
            <person name="Fang D."/>
            <person name="Wang B."/>
            <person name="Ming Y."/>
            <person name="Chen Y."/>
            <person name="Zheng Y."/>
            <person name="Kuraku S."/>
            <person name="Pignatelli M."/>
            <person name="Herrero J."/>
            <person name="Beal K."/>
            <person name="Nozawa M."/>
            <person name="Li Q."/>
            <person name="Wang J."/>
            <person name="Zhang H."/>
            <person name="Yu L."/>
            <person name="Shigenobu S."/>
            <person name="Wang J."/>
            <person name="Liu J."/>
            <person name="Flicek P."/>
            <person name="Searle S."/>
            <person name="Wang J."/>
            <person name="Kuratani S."/>
            <person name="Yin Y."/>
            <person name="Aken B."/>
            <person name="Zhang G."/>
            <person name="Irie N."/>
        </authorList>
    </citation>
    <scope>NUCLEOTIDE SEQUENCE [LARGE SCALE GENOMIC DNA]</scope>
</reference>
<evidence type="ECO:0000259" key="5">
    <source>
        <dbReference type="PROSITE" id="PS52003"/>
    </source>
</evidence>
<evidence type="ECO:0000313" key="7">
    <source>
        <dbReference type="Proteomes" id="UP000031443"/>
    </source>
</evidence>
<dbReference type="AlphaFoldDB" id="M7BLD2"/>
<dbReference type="eggNOG" id="ENOG502S1YS">
    <property type="taxonomic scope" value="Eukaryota"/>
</dbReference>
<feature type="compositionally biased region" description="Polar residues" evidence="4">
    <location>
        <begin position="51"/>
        <end position="63"/>
    </location>
</feature>
<evidence type="ECO:0000256" key="3">
    <source>
        <dbReference type="ARBA" id="ARBA00023163"/>
    </source>
</evidence>
<keyword evidence="3" id="KW-0804">Transcription</keyword>
<dbReference type="EMBL" id="KB559457">
    <property type="protein sequence ID" value="EMP29002.1"/>
    <property type="molecule type" value="Genomic_DNA"/>
</dbReference>
<dbReference type="InterPro" id="IPR037655">
    <property type="entry name" value="POU2AF2"/>
</dbReference>
<dbReference type="Pfam" id="PF17721">
    <property type="entry name" value="POU2AF2"/>
    <property type="match status" value="1"/>
</dbReference>
<keyword evidence="2" id="KW-0010">Activator</keyword>
<dbReference type="PANTHER" id="PTHR36689:SF1">
    <property type="entry name" value="POU CLASS 2 HOMEOBOX ASSOCIATING FACTOR 3"/>
    <property type="match status" value="1"/>
</dbReference>
<dbReference type="Proteomes" id="UP000031443">
    <property type="component" value="Unassembled WGS sequence"/>
</dbReference>
<evidence type="ECO:0000313" key="6">
    <source>
        <dbReference type="EMBL" id="EMP29002.1"/>
    </source>
</evidence>
<keyword evidence="1" id="KW-0805">Transcription regulation</keyword>
<proteinExistence type="predicted"/>
<protein>
    <recommendedName>
        <fullName evidence="5">OCA domain-containing protein</fullName>
    </recommendedName>
</protein>
<feature type="region of interest" description="Disordered" evidence="4">
    <location>
        <begin position="47"/>
        <end position="68"/>
    </location>
</feature>
<dbReference type="PROSITE" id="PS52003">
    <property type="entry name" value="OCA"/>
    <property type="match status" value="1"/>
</dbReference>
<evidence type="ECO:0000256" key="4">
    <source>
        <dbReference type="SAM" id="MobiDB-lite"/>
    </source>
</evidence>
<sequence length="406" mass="44213">MGITFADHSCGSVSREERPLAVPTDYGKRVYQGVRVKHTVKDLLAEKRSRQTSGSRFSGSASTPPSPFVQMSAGSTAMSGYYGVRRPFMSDLDFHNTKPLSNDVYASSLGAKSFPCDSSAVQGYPPLLDPYFTEDYRAAAVTPSSSSLFSTSSLPPLLPPFPSDSAHFLIHLGAQVVDSSAATSAVTKVAYSFRSACPVSRGSSSVQFPESVSPPCTAAYFDAEPVSSAPNYFQPRQFPNCISCEENPSYLEQLVDTYLQTEPPMDPSLSALQTSTHYNPDTFLSTPLCFNQSLVPGSPASSDLSSPLDYSYSPPQLPPFAPLNISPLCPLDTTNYGYPLEECSHPQYSCSPSACYCSSCASEHLDTFRVSEYFPYPSADCMDYPGTMTMADDFFRRDRNYDICYS</sequence>
<dbReference type="GO" id="GO:0070974">
    <property type="term" value="F:POU domain binding"/>
    <property type="evidence" value="ECO:0007669"/>
    <property type="project" value="InterPro"/>
</dbReference>
<organism evidence="6 7">
    <name type="scientific">Chelonia mydas</name>
    <name type="common">Green sea-turtle</name>
    <name type="synonym">Chelonia agassizi</name>
    <dbReference type="NCBI Taxonomy" id="8469"/>
    <lineage>
        <taxon>Eukaryota</taxon>
        <taxon>Metazoa</taxon>
        <taxon>Chordata</taxon>
        <taxon>Craniata</taxon>
        <taxon>Vertebrata</taxon>
        <taxon>Euteleostomi</taxon>
        <taxon>Archelosauria</taxon>
        <taxon>Testudinata</taxon>
        <taxon>Testudines</taxon>
        <taxon>Cryptodira</taxon>
        <taxon>Durocryptodira</taxon>
        <taxon>Americhelydia</taxon>
        <taxon>Chelonioidea</taxon>
        <taxon>Cheloniidae</taxon>
        <taxon>Chelonia</taxon>
    </lineage>
</organism>
<name>M7BLD2_CHEMY</name>
<dbReference type="PANTHER" id="PTHR36689">
    <property type="entry name" value="COLORECTAL CANCER-ASSOCIATED PROTEIN 2"/>
    <property type="match status" value="1"/>
</dbReference>
<accession>M7BLD2</accession>